<gene>
    <name evidence="1" type="ORF">FHX64_000678</name>
</gene>
<name>A0A7W5H1B2_9PORP</name>
<reference evidence="1 2" key="1">
    <citation type="submission" date="2020-08" db="EMBL/GenBank/DDBJ databases">
        <title>Genomic Encyclopedia of Type Strains, Phase IV (KMG-IV): sequencing the most valuable type-strain genomes for metagenomic binning, comparative biology and taxonomic classification.</title>
        <authorList>
            <person name="Goeker M."/>
        </authorList>
    </citation>
    <scope>NUCLEOTIDE SEQUENCE [LARGE SCALE GENOMIC DNA]</scope>
    <source>
        <strain evidence="1 2">DSM 27471</strain>
    </source>
</reference>
<dbReference type="Proteomes" id="UP000544222">
    <property type="component" value="Unassembled WGS sequence"/>
</dbReference>
<dbReference type="EMBL" id="JACHYB010000001">
    <property type="protein sequence ID" value="MBB3186515.1"/>
    <property type="molecule type" value="Genomic_DNA"/>
</dbReference>
<evidence type="ECO:0000313" key="2">
    <source>
        <dbReference type="Proteomes" id="UP000544222"/>
    </source>
</evidence>
<evidence type="ECO:0000313" key="1">
    <source>
        <dbReference type="EMBL" id="MBB3186515.1"/>
    </source>
</evidence>
<keyword evidence="2" id="KW-1185">Reference proteome</keyword>
<accession>A0A7W5H1B2</accession>
<comment type="caution">
    <text evidence="1">The sequence shown here is derived from an EMBL/GenBank/DDBJ whole genome shotgun (WGS) entry which is preliminary data.</text>
</comment>
<protein>
    <submittedName>
        <fullName evidence="1">cAMP phosphodiesterase</fullName>
    </submittedName>
</protein>
<sequence>MIFNCFFQEGDLKQNKQPYERLYVTLPDTIDVLKLRFKHHLVWPFN</sequence>
<organism evidence="1 2">
    <name type="scientific">Microbacter margulisiae</name>
    <dbReference type="NCBI Taxonomy" id="1350067"/>
    <lineage>
        <taxon>Bacteria</taxon>
        <taxon>Pseudomonadati</taxon>
        <taxon>Bacteroidota</taxon>
        <taxon>Bacteroidia</taxon>
        <taxon>Bacteroidales</taxon>
        <taxon>Porphyromonadaceae</taxon>
        <taxon>Microbacter</taxon>
    </lineage>
</organism>
<proteinExistence type="predicted"/>
<dbReference type="AlphaFoldDB" id="A0A7W5H1B2"/>